<dbReference type="PANTHER" id="PTHR11669:SF8">
    <property type="entry name" value="DNA POLYMERASE III SUBUNIT DELTA"/>
    <property type="match status" value="1"/>
</dbReference>
<feature type="domain" description="UBA" evidence="2">
    <location>
        <begin position="184"/>
        <end position="211"/>
    </location>
</feature>
<organism evidence="3 4">
    <name type="scientific">Candidatus Faeciplasma avium</name>
    <dbReference type="NCBI Taxonomy" id="2840798"/>
    <lineage>
        <taxon>Bacteria</taxon>
        <taxon>Bacillati</taxon>
        <taxon>Bacillota</taxon>
        <taxon>Clostridia</taxon>
        <taxon>Eubacteriales</taxon>
        <taxon>Oscillospiraceae</taxon>
        <taxon>Oscillospiraceae incertae sedis</taxon>
        <taxon>Candidatus Faeciplasma</taxon>
    </lineage>
</organism>
<name>A0A9D1T4F2_9FIRM</name>
<feature type="coiled-coil region" evidence="1">
    <location>
        <begin position="246"/>
        <end position="273"/>
    </location>
</feature>
<dbReference type="InterPro" id="IPR050238">
    <property type="entry name" value="DNA_Rep/Repair_Clamp_Loader"/>
</dbReference>
<evidence type="ECO:0000313" key="3">
    <source>
        <dbReference type="EMBL" id="HIV11187.1"/>
    </source>
</evidence>
<dbReference type="Gene3D" id="3.40.50.300">
    <property type="entry name" value="P-loop containing nucleotide triphosphate hydrolases"/>
    <property type="match status" value="1"/>
</dbReference>
<dbReference type="Proteomes" id="UP000823960">
    <property type="component" value="Unassembled WGS sequence"/>
</dbReference>
<dbReference type="Pfam" id="PF00627">
    <property type="entry name" value="UBA"/>
    <property type="match status" value="1"/>
</dbReference>
<dbReference type="SUPFAM" id="SSF52540">
    <property type="entry name" value="P-loop containing nucleoside triphosphate hydrolases"/>
    <property type="match status" value="1"/>
</dbReference>
<dbReference type="InterPro" id="IPR027417">
    <property type="entry name" value="P-loop_NTPase"/>
</dbReference>
<proteinExistence type="predicted"/>
<sequence>MKSSDSGCSRPKDDRLMNSRAAQLVQRMIKKDRLCHSFILCGEPGVGKRTAAYFMAKQILCEKGSGVPCQVCRSCRLIEASAHPDVITLTPSGKSGGYRQDDLRPIVYDSYIAPNETPGSHASKLYIIPELDKSLPAAQSVLLKVLEEPSEGVVFIMTAVDRQGILPTLLSRSVVINLPLMSKSESIKTLCELGYPRDRAESAYSLAGGNIGSLLACLRGERDQSPLREVIDAVSRADEYRLNRLLFQASRDKEELLRLIRELKELIASSCEEKNGVEPSRFKEEAALLLSSRWLDPRLGSLTKIYSLLDEAEKSLLKNSNPALTAGWLSSVICCQ</sequence>
<keyword evidence="1" id="KW-0175">Coiled coil</keyword>
<evidence type="ECO:0000313" key="4">
    <source>
        <dbReference type="Proteomes" id="UP000823960"/>
    </source>
</evidence>
<dbReference type="Pfam" id="PF13177">
    <property type="entry name" value="DNA_pol3_delta2"/>
    <property type="match status" value="1"/>
</dbReference>
<evidence type="ECO:0000259" key="2">
    <source>
        <dbReference type="Pfam" id="PF00627"/>
    </source>
</evidence>
<dbReference type="AlphaFoldDB" id="A0A9D1T4F2"/>
<reference evidence="3" key="1">
    <citation type="submission" date="2020-10" db="EMBL/GenBank/DDBJ databases">
        <authorList>
            <person name="Gilroy R."/>
        </authorList>
    </citation>
    <scope>NUCLEOTIDE SEQUENCE</scope>
    <source>
        <strain evidence="3">1370</strain>
    </source>
</reference>
<dbReference type="InterPro" id="IPR015940">
    <property type="entry name" value="UBA"/>
</dbReference>
<protein>
    <recommendedName>
        <fullName evidence="2">UBA domain-containing protein</fullName>
    </recommendedName>
</protein>
<gene>
    <name evidence="3" type="ORF">IAD28_05810</name>
</gene>
<accession>A0A9D1T4F2</accession>
<reference evidence="3" key="2">
    <citation type="journal article" date="2021" name="PeerJ">
        <title>Extensive microbial diversity within the chicken gut microbiome revealed by metagenomics and culture.</title>
        <authorList>
            <person name="Gilroy R."/>
            <person name="Ravi A."/>
            <person name="Getino M."/>
            <person name="Pursley I."/>
            <person name="Horton D.L."/>
            <person name="Alikhan N.F."/>
            <person name="Baker D."/>
            <person name="Gharbi K."/>
            <person name="Hall N."/>
            <person name="Watson M."/>
            <person name="Adriaenssens E.M."/>
            <person name="Foster-Nyarko E."/>
            <person name="Jarju S."/>
            <person name="Secka A."/>
            <person name="Antonio M."/>
            <person name="Oren A."/>
            <person name="Chaudhuri R.R."/>
            <person name="La Ragione R."/>
            <person name="Hildebrand F."/>
            <person name="Pallen M.J."/>
        </authorList>
    </citation>
    <scope>NUCLEOTIDE SEQUENCE</scope>
    <source>
        <strain evidence="3">1370</strain>
    </source>
</reference>
<comment type="caution">
    <text evidence="3">The sequence shown here is derived from an EMBL/GenBank/DDBJ whole genome shotgun (WGS) entry which is preliminary data.</text>
</comment>
<dbReference type="GO" id="GO:0006261">
    <property type="term" value="P:DNA-templated DNA replication"/>
    <property type="evidence" value="ECO:0007669"/>
    <property type="project" value="TreeGrafter"/>
</dbReference>
<dbReference type="PANTHER" id="PTHR11669">
    <property type="entry name" value="REPLICATION FACTOR C / DNA POLYMERASE III GAMMA-TAU SUBUNIT"/>
    <property type="match status" value="1"/>
</dbReference>
<dbReference type="EMBL" id="DVOL01000084">
    <property type="protein sequence ID" value="HIV11187.1"/>
    <property type="molecule type" value="Genomic_DNA"/>
</dbReference>
<evidence type="ECO:0000256" key="1">
    <source>
        <dbReference type="SAM" id="Coils"/>
    </source>
</evidence>